<protein>
    <recommendedName>
        <fullName evidence="3">DUF732 domain-containing protein</fullName>
    </recommendedName>
</protein>
<evidence type="ECO:0008006" key="3">
    <source>
        <dbReference type="Google" id="ProtNLM"/>
    </source>
</evidence>
<sequence>MTKSHLRKLLISMAFGCIIAAVLIQSPKAKADSEYWGIYAVNYGDALICDHFTRHGVNRVSFTALGNFLMNSEGYSSEEAGKIVTLSTQMYCPEHIPAINQVIRQILKVTLA</sequence>
<dbReference type="Proteomes" id="UP000278789">
    <property type="component" value="Segment"/>
</dbReference>
<proteinExistence type="predicted"/>
<reference evidence="1" key="1">
    <citation type="submission" date="2018-09" db="EMBL/GenBank/DDBJ databases">
        <authorList>
            <person name="Bryant B."/>
            <person name="Burch A."/>
            <person name="Dorissaint R."/>
            <person name="Douthitt C."/>
            <person name="Garofalo J."/>
            <person name="Kuiack J."/>
            <person name="Marcillon S."/>
            <person name="Moreno J."/>
            <person name="Norus J."/>
            <person name="Parks M."/>
            <person name="Peroza J."/>
            <person name="Wilse K."/>
            <person name="Wiersma-Koch H."/>
            <person name="D'Elia T."/>
            <person name="Garlena R.A."/>
            <person name="Russell D.A."/>
            <person name="Pope W.H."/>
            <person name="Jacobs-Sera D."/>
            <person name="Hatfull G.F."/>
        </authorList>
    </citation>
    <scope>NUCLEOTIDE SEQUENCE [LARGE SCALE GENOMIC DNA]</scope>
</reference>
<dbReference type="RefSeq" id="YP_009841729.1">
    <property type="nucleotide sequence ID" value="NC_048734.1"/>
</dbReference>
<evidence type="ECO:0000313" key="2">
    <source>
        <dbReference type="Proteomes" id="UP000278789"/>
    </source>
</evidence>
<dbReference type="KEGG" id="vg:55611921"/>
<gene>
    <name evidence="1" type="primary">61</name>
    <name evidence="1" type="ORF">SEA_FOWLMOUTH_61</name>
</gene>
<dbReference type="EMBL" id="MH834613">
    <property type="protein sequence ID" value="AYN58011.1"/>
    <property type="molecule type" value="Genomic_DNA"/>
</dbReference>
<dbReference type="GeneID" id="55611921"/>
<organism evidence="1 2">
    <name type="scientific">Mycobacterium phage Fowlmouth</name>
    <dbReference type="NCBI Taxonomy" id="2419978"/>
    <lineage>
        <taxon>Viruses</taxon>
        <taxon>Duplodnaviria</taxon>
        <taxon>Heunggongvirae</taxon>
        <taxon>Uroviricota</taxon>
        <taxon>Caudoviricetes</taxon>
        <taxon>Fowlmouthvirus</taxon>
        <taxon>Fowlmouthvirus fowlmouth</taxon>
    </lineage>
</organism>
<evidence type="ECO:0000313" key="1">
    <source>
        <dbReference type="EMBL" id="AYN58011.1"/>
    </source>
</evidence>
<keyword evidence="2" id="KW-1185">Reference proteome</keyword>
<accession>A0A3G2KGD4</accession>
<name>A0A3G2KGD4_9CAUD</name>